<proteinExistence type="predicted"/>
<evidence type="ECO:0000313" key="2">
    <source>
        <dbReference type="Proteomes" id="UP000324222"/>
    </source>
</evidence>
<reference evidence="1 2" key="1">
    <citation type="submission" date="2019-05" db="EMBL/GenBank/DDBJ databases">
        <title>Another draft genome of Portunus trituberculatus and its Hox gene families provides insights of decapod evolution.</title>
        <authorList>
            <person name="Jeong J.-H."/>
            <person name="Song I."/>
            <person name="Kim S."/>
            <person name="Choi T."/>
            <person name="Kim D."/>
            <person name="Ryu S."/>
            <person name="Kim W."/>
        </authorList>
    </citation>
    <scope>NUCLEOTIDE SEQUENCE [LARGE SCALE GENOMIC DNA]</scope>
    <source>
        <tissue evidence="1">Muscle</tissue>
    </source>
</reference>
<name>A0A5B7CV33_PORTR</name>
<evidence type="ECO:0000313" key="1">
    <source>
        <dbReference type="EMBL" id="MPC13642.1"/>
    </source>
</evidence>
<dbReference type="Proteomes" id="UP000324222">
    <property type="component" value="Unassembled WGS sequence"/>
</dbReference>
<dbReference type="AlphaFoldDB" id="A0A5B7CV33"/>
<dbReference type="EMBL" id="VSRR010000296">
    <property type="protein sequence ID" value="MPC13642.1"/>
    <property type="molecule type" value="Genomic_DNA"/>
</dbReference>
<comment type="caution">
    <text evidence="1">The sequence shown here is derived from an EMBL/GenBank/DDBJ whole genome shotgun (WGS) entry which is preliminary data.</text>
</comment>
<sequence length="64" mass="7027">MGRKLMPMYTMPNAGSNEHLYGGSCDVPIKASCELTERIPFRLRTQAGNHILPSKGNSPSHNIT</sequence>
<keyword evidence="2" id="KW-1185">Reference proteome</keyword>
<accession>A0A5B7CV33</accession>
<organism evidence="1 2">
    <name type="scientific">Portunus trituberculatus</name>
    <name type="common">Swimming crab</name>
    <name type="synonym">Neptunus trituberculatus</name>
    <dbReference type="NCBI Taxonomy" id="210409"/>
    <lineage>
        <taxon>Eukaryota</taxon>
        <taxon>Metazoa</taxon>
        <taxon>Ecdysozoa</taxon>
        <taxon>Arthropoda</taxon>
        <taxon>Crustacea</taxon>
        <taxon>Multicrustacea</taxon>
        <taxon>Malacostraca</taxon>
        <taxon>Eumalacostraca</taxon>
        <taxon>Eucarida</taxon>
        <taxon>Decapoda</taxon>
        <taxon>Pleocyemata</taxon>
        <taxon>Brachyura</taxon>
        <taxon>Eubrachyura</taxon>
        <taxon>Portunoidea</taxon>
        <taxon>Portunidae</taxon>
        <taxon>Portuninae</taxon>
        <taxon>Portunus</taxon>
    </lineage>
</organism>
<protein>
    <submittedName>
        <fullName evidence="1">Uncharacterized protein</fullName>
    </submittedName>
</protein>
<gene>
    <name evidence="1" type="ORF">E2C01_006381</name>
</gene>